<organism evidence="2 3">
    <name type="scientific">Natrialba magadii (strain ATCC 43099 / DSM 3394 / CCM 3739 / CIP 104546 / IAM 13178 / JCM 8861 / NBRC 102185 / NCIMB 2190 / MS3)</name>
    <name type="common">Natronobacterium magadii</name>
    <dbReference type="NCBI Taxonomy" id="547559"/>
    <lineage>
        <taxon>Archaea</taxon>
        <taxon>Methanobacteriati</taxon>
        <taxon>Methanobacteriota</taxon>
        <taxon>Stenosarchaea group</taxon>
        <taxon>Halobacteria</taxon>
        <taxon>Halobacteriales</taxon>
        <taxon>Natrialbaceae</taxon>
        <taxon>Natrialba</taxon>
    </lineage>
</organism>
<reference evidence="2 3" key="2">
    <citation type="journal article" date="2012" name="BMC Genomics">
        <title>A comparative genomics perspective on the genetic content of the alkaliphilic haloarchaeon Natrialba magadii ATCC 43099T.</title>
        <authorList>
            <person name="Siddaramappa S."/>
            <person name="Challacombe J.F."/>
            <person name="Decastro R.E."/>
            <person name="Pfeiffer F."/>
            <person name="Sastre D.E."/>
            <person name="Gimenez M.I."/>
            <person name="Paggi R.A."/>
            <person name="Detter J.C."/>
            <person name="Davenport K.W."/>
            <person name="Goodwin L.A."/>
            <person name="Kyrpides N."/>
            <person name="Tapia R."/>
            <person name="Pitluck S."/>
            <person name="Lucas S."/>
            <person name="Woyke T."/>
            <person name="Maupin-Furlow J.A."/>
        </authorList>
    </citation>
    <scope>NUCLEOTIDE SEQUENCE [LARGE SCALE GENOMIC DNA]</scope>
    <source>
        <strain evidence="3">ATCC 43099 / DSM 3394 / CCM 3739 / CIP 104546 / IAM 13178 / JCM 8861 / NBRC 102185 / NCIMB 2190 / MS3</strain>
    </source>
</reference>
<proteinExistence type="predicted"/>
<gene>
    <name evidence="2" type="ordered locus">Nmag_2760</name>
</gene>
<keyword evidence="1" id="KW-0812">Transmembrane</keyword>
<dbReference type="KEGG" id="nmg:Nmag_2760"/>
<reference evidence="3" key="1">
    <citation type="submission" date="2010-02" db="EMBL/GenBank/DDBJ databases">
        <title>Complete sequence of chromosome of Natrialba magadii ATCC 43099.</title>
        <authorList>
            <consortium name="US DOE Joint Genome Institute"/>
            <person name="Lucas S."/>
            <person name="Copeland A."/>
            <person name="Lapidus A."/>
            <person name="Cheng J.-F."/>
            <person name="Bruce D."/>
            <person name="Goodwin L."/>
            <person name="Pitluck S."/>
            <person name="Davenport K."/>
            <person name="Saunders E."/>
            <person name="Detter J.C."/>
            <person name="Han C."/>
            <person name="Tapia R."/>
            <person name="Land M."/>
            <person name="Hauser L."/>
            <person name="Kyrpides N."/>
            <person name="Mikhailova N."/>
            <person name="De Castro R.E."/>
            <person name="Maupin-Furlow J.A."/>
            <person name="Woyke T."/>
        </authorList>
    </citation>
    <scope>NUCLEOTIDE SEQUENCE [LARGE SCALE GENOMIC DNA]</scope>
    <source>
        <strain evidence="3">ATCC 43099 / DSM 3394 / CCM 3739 / CIP 104546 / IAM 13178 / JCM 8861 / NBRC 102185 / NCIMB 2190 / MS3</strain>
    </source>
</reference>
<dbReference type="EMBL" id="CP001932">
    <property type="protein sequence ID" value="ADD06316.1"/>
    <property type="molecule type" value="Genomic_DNA"/>
</dbReference>
<sequence length="59" mass="6229">MISGELVSAISPIKGDSPAGHAVLAGCLDNDTFVFVCLFEMLYHFSLLTGLAIIDSLQS</sequence>
<feature type="transmembrane region" description="Helical" evidence="1">
    <location>
        <begin position="33"/>
        <end position="54"/>
    </location>
</feature>
<dbReference type="STRING" id="547559.Nmag_2760"/>
<keyword evidence="3" id="KW-1185">Reference proteome</keyword>
<protein>
    <submittedName>
        <fullName evidence="2">Uncharacterized protein</fullName>
    </submittedName>
</protein>
<evidence type="ECO:0000313" key="2">
    <source>
        <dbReference type="EMBL" id="ADD06316.1"/>
    </source>
</evidence>
<name>D3SZQ6_NATMM</name>
<dbReference type="PaxDb" id="547559-Nmag_2760"/>
<dbReference type="HOGENOM" id="CLU_2949396_0_0_2"/>
<evidence type="ECO:0000313" key="3">
    <source>
        <dbReference type="Proteomes" id="UP000001879"/>
    </source>
</evidence>
<accession>D3SZQ6</accession>
<evidence type="ECO:0000256" key="1">
    <source>
        <dbReference type="SAM" id="Phobius"/>
    </source>
</evidence>
<keyword evidence="1" id="KW-0472">Membrane</keyword>
<dbReference type="AlphaFoldDB" id="D3SZQ6"/>
<keyword evidence="1" id="KW-1133">Transmembrane helix</keyword>
<dbReference type="Proteomes" id="UP000001879">
    <property type="component" value="Chromosome"/>
</dbReference>